<feature type="region of interest" description="Disordered" evidence="1">
    <location>
        <begin position="1"/>
        <end position="35"/>
    </location>
</feature>
<feature type="compositionally biased region" description="Basic and acidic residues" evidence="1">
    <location>
        <begin position="10"/>
        <end position="30"/>
    </location>
</feature>
<evidence type="ECO:0000313" key="2">
    <source>
        <dbReference type="EMBL" id="GAA1107510.1"/>
    </source>
</evidence>
<sequence>MLLVAGADEGPARSEGDHMPATDQRPRSEDEERTEFEYALGVDPGEADTWEIVRVHCPACDRPIALIGDEERLPQHAVLPTAWHPFSAALCPGTGAPTDELAECEEPAEDGGGGLAALLTLPAELDWRTQPFSHAGAPSDGPARIPAQRSRRR</sequence>
<protein>
    <submittedName>
        <fullName evidence="2">Uncharacterized protein</fullName>
    </submittedName>
</protein>
<evidence type="ECO:0000313" key="3">
    <source>
        <dbReference type="Proteomes" id="UP001499987"/>
    </source>
</evidence>
<feature type="region of interest" description="Disordered" evidence="1">
    <location>
        <begin position="129"/>
        <end position="153"/>
    </location>
</feature>
<dbReference type="Proteomes" id="UP001499987">
    <property type="component" value="Unassembled WGS sequence"/>
</dbReference>
<comment type="caution">
    <text evidence="2">The sequence shown here is derived from an EMBL/GenBank/DDBJ whole genome shotgun (WGS) entry which is preliminary data.</text>
</comment>
<accession>A0ABP4EHV1</accession>
<reference evidence="3" key="1">
    <citation type="journal article" date="2019" name="Int. J. Syst. Evol. Microbiol.">
        <title>The Global Catalogue of Microorganisms (GCM) 10K type strain sequencing project: providing services to taxonomists for standard genome sequencing and annotation.</title>
        <authorList>
            <consortium name="The Broad Institute Genomics Platform"/>
            <consortium name="The Broad Institute Genome Sequencing Center for Infectious Disease"/>
            <person name="Wu L."/>
            <person name="Ma J."/>
        </authorList>
    </citation>
    <scope>NUCLEOTIDE SEQUENCE [LARGE SCALE GENOMIC DNA]</scope>
    <source>
        <strain evidence="3">JCM 13002</strain>
    </source>
</reference>
<proteinExistence type="predicted"/>
<name>A0ABP4EHV1_9ACTN</name>
<gene>
    <name evidence="2" type="ORF">GCM10009663_56780</name>
</gene>
<evidence type="ECO:0000256" key="1">
    <source>
        <dbReference type="SAM" id="MobiDB-lite"/>
    </source>
</evidence>
<organism evidence="2 3">
    <name type="scientific">Kitasatospora arboriphila</name>
    <dbReference type="NCBI Taxonomy" id="258052"/>
    <lineage>
        <taxon>Bacteria</taxon>
        <taxon>Bacillati</taxon>
        <taxon>Actinomycetota</taxon>
        <taxon>Actinomycetes</taxon>
        <taxon>Kitasatosporales</taxon>
        <taxon>Streptomycetaceae</taxon>
        <taxon>Kitasatospora</taxon>
    </lineage>
</organism>
<dbReference type="EMBL" id="BAAALD010000070">
    <property type="protein sequence ID" value="GAA1107510.1"/>
    <property type="molecule type" value="Genomic_DNA"/>
</dbReference>
<keyword evidence="3" id="KW-1185">Reference proteome</keyword>